<keyword evidence="13" id="KW-1185">Reference proteome</keyword>
<evidence type="ECO:0000256" key="4">
    <source>
        <dbReference type="ARBA" id="ARBA00022771"/>
    </source>
</evidence>
<dbReference type="InterPro" id="IPR017907">
    <property type="entry name" value="Znf_RING_CS"/>
</dbReference>
<accession>A0A9P6DZN7</accession>
<evidence type="ECO:0000256" key="7">
    <source>
        <dbReference type="ARBA" id="ARBA00023242"/>
    </source>
</evidence>
<dbReference type="GO" id="GO:0006511">
    <property type="term" value="P:ubiquitin-dependent protein catabolic process"/>
    <property type="evidence" value="ECO:0007669"/>
    <property type="project" value="TreeGrafter"/>
</dbReference>
<name>A0A9P6DZN7_9AGAM</name>
<dbReference type="GO" id="GO:0004842">
    <property type="term" value="F:ubiquitin-protein transferase activity"/>
    <property type="evidence" value="ECO:0007669"/>
    <property type="project" value="TreeGrafter"/>
</dbReference>
<evidence type="ECO:0000256" key="10">
    <source>
        <dbReference type="SAM" id="MobiDB-lite"/>
    </source>
</evidence>
<keyword evidence="7" id="KW-0539">Nucleus</keyword>
<evidence type="ECO:0000313" key="12">
    <source>
        <dbReference type="EMBL" id="KAF9519712.1"/>
    </source>
</evidence>
<feature type="region of interest" description="Disordered" evidence="10">
    <location>
        <begin position="1"/>
        <end position="75"/>
    </location>
</feature>
<dbReference type="OrthoDB" id="1305878at2759"/>
<dbReference type="Pfam" id="PF17979">
    <property type="entry name" value="zf-CRD"/>
    <property type="match status" value="1"/>
</dbReference>
<feature type="domain" description="RING-type" evidence="11">
    <location>
        <begin position="91"/>
        <end position="132"/>
    </location>
</feature>
<evidence type="ECO:0000256" key="5">
    <source>
        <dbReference type="ARBA" id="ARBA00022786"/>
    </source>
</evidence>
<dbReference type="InterPro" id="IPR052256">
    <property type="entry name" value="E3_ubiquitin-ligase_CHFR"/>
</dbReference>
<evidence type="ECO:0000256" key="1">
    <source>
        <dbReference type="ARBA" id="ARBA00004322"/>
    </source>
</evidence>
<comment type="caution">
    <text evidence="12">The sequence shown here is derived from an EMBL/GenBank/DDBJ whole genome shotgun (WGS) entry which is preliminary data.</text>
</comment>
<keyword evidence="3" id="KW-0479">Metal-binding</keyword>
<evidence type="ECO:0000256" key="8">
    <source>
        <dbReference type="ARBA" id="ARBA00023306"/>
    </source>
</evidence>
<protein>
    <recommendedName>
        <fullName evidence="11">RING-type domain-containing protein</fullName>
    </recommendedName>
</protein>
<reference evidence="12" key="1">
    <citation type="journal article" date="2020" name="Nat. Commun.">
        <title>Large-scale genome sequencing of mycorrhizal fungi provides insights into the early evolution of symbiotic traits.</title>
        <authorList>
            <person name="Miyauchi S."/>
            <person name="Kiss E."/>
            <person name="Kuo A."/>
            <person name="Drula E."/>
            <person name="Kohler A."/>
            <person name="Sanchez-Garcia M."/>
            <person name="Morin E."/>
            <person name="Andreopoulos B."/>
            <person name="Barry K.W."/>
            <person name="Bonito G."/>
            <person name="Buee M."/>
            <person name="Carver A."/>
            <person name="Chen C."/>
            <person name="Cichocki N."/>
            <person name="Clum A."/>
            <person name="Culley D."/>
            <person name="Crous P.W."/>
            <person name="Fauchery L."/>
            <person name="Girlanda M."/>
            <person name="Hayes R.D."/>
            <person name="Keri Z."/>
            <person name="LaButti K."/>
            <person name="Lipzen A."/>
            <person name="Lombard V."/>
            <person name="Magnuson J."/>
            <person name="Maillard F."/>
            <person name="Murat C."/>
            <person name="Nolan M."/>
            <person name="Ohm R.A."/>
            <person name="Pangilinan J."/>
            <person name="Pereira M.F."/>
            <person name="Perotto S."/>
            <person name="Peter M."/>
            <person name="Pfister S."/>
            <person name="Riley R."/>
            <person name="Sitrit Y."/>
            <person name="Stielow J.B."/>
            <person name="Szollosi G."/>
            <person name="Zifcakova L."/>
            <person name="Stursova M."/>
            <person name="Spatafora J.W."/>
            <person name="Tedersoo L."/>
            <person name="Vaario L.M."/>
            <person name="Yamada A."/>
            <person name="Yan M."/>
            <person name="Wang P."/>
            <person name="Xu J."/>
            <person name="Bruns T."/>
            <person name="Baldrian P."/>
            <person name="Vilgalys R."/>
            <person name="Dunand C."/>
            <person name="Henrissat B."/>
            <person name="Grigoriev I.V."/>
            <person name="Hibbett D."/>
            <person name="Nagy L.G."/>
            <person name="Martin F.M."/>
        </authorList>
    </citation>
    <scope>NUCLEOTIDE SEQUENCE</scope>
    <source>
        <strain evidence="12">UP504</strain>
    </source>
</reference>
<evidence type="ECO:0000256" key="9">
    <source>
        <dbReference type="PROSITE-ProRule" id="PRU00175"/>
    </source>
</evidence>
<keyword evidence="5" id="KW-0833">Ubl conjugation pathway</keyword>
<dbReference type="Pfam" id="PF13923">
    <property type="entry name" value="zf-C3HC4_2"/>
    <property type="match status" value="1"/>
</dbReference>
<dbReference type="AlphaFoldDB" id="A0A9P6DZN7"/>
<evidence type="ECO:0000256" key="3">
    <source>
        <dbReference type="ARBA" id="ARBA00022723"/>
    </source>
</evidence>
<dbReference type="GO" id="GO:0008270">
    <property type="term" value="F:zinc ion binding"/>
    <property type="evidence" value="ECO:0007669"/>
    <property type="project" value="UniProtKB-KW"/>
</dbReference>
<dbReference type="InterPro" id="IPR040909">
    <property type="entry name" value="CHFR_Znf-CRD"/>
</dbReference>
<feature type="compositionally biased region" description="Polar residues" evidence="10">
    <location>
        <begin position="64"/>
        <end position="73"/>
    </location>
</feature>
<gene>
    <name evidence="12" type="ORF">BS47DRAFT_1082271</name>
</gene>
<proteinExistence type="predicted"/>
<dbReference type="GO" id="GO:0016567">
    <property type="term" value="P:protein ubiquitination"/>
    <property type="evidence" value="ECO:0007669"/>
    <property type="project" value="TreeGrafter"/>
</dbReference>
<evidence type="ECO:0000313" key="13">
    <source>
        <dbReference type="Proteomes" id="UP000886523"/>
    </source>
</evidence>
<keyword evidence="6" id="KW-0862">Zinc</keyword>
<dbReference type="GO" id="GO:0005634">
    <property type="term" value="C:nucleus"/>
    <property type="evidence" value="ECO:0007669"/>
    <property type="project" value="TreeGrafter"/>
</dbReference>
<keyword evidence="8" id="KW-0131">Cell cycle</keyword>
<sequence>MQASSPIPGAASTLKRIRPEDMPLEDVLPPIKKARESGDIEEQSETSSPTLTSQDKGKQKMVDSPSTDSMSSRLSEDNARLVAELENELSCGCCAGLVYRPVVLQPCQHFFCGSCVTLWIQNSASNTCPQCRTTTTHANSSRTIQSIVDLLLRHRPDLQRTEGERRQADEIWAPAPEIKIPQPRPTNPDVLLPQSRAHDPTSDNLARPCPHCLLHNQFGWRCPRPIADPDVNPEAAWNIDDGPPPGHGFCGACSELHALSSPGSSACSLCKTSYCGLSIPHLCVAPSVRSSRLPQSSVTLTGLLESHSESIWECFDFNEVEIEILLDWLREGRQGSIRAVYQEMVDHIRNSGEGFQPMIAAGLFVSDHNNINPLPESERLQSRPGGSQCRD</sequence>
<dbReference type="InterPro" id="IPR013083">
    <property type="entry name" value="Znf_RING/FYVE/PHD"/>
</dbReference>
<dbReference type="InterPro" id="IPR001841">
    <property type="entry name" value="Znf_RING"/>
</dbReference>
<evidence type="ECO:0000256" key="6">
    <source>
        <dbReference type="ARBA" id="ARBA00022833"/>
    </source>
</evidence>
<dbReference type="PANTHER" id="PTHR16079">
    <property type="entry name" value="UBIQUITIN LIGASE PROTEIN CHFR"/>
    <property type="match status" value="1"/>
</dbReference>
<evidence type="ECO:0000256" key="2">
    <source>
        <dbReference type="ARBA" id="ARBA00022679"/>
    </source>
</evidence>
<dbReference type="EMBL" id="MU128916">
    <property type="protein sequence ID" value="KAF9519712.1"/>
    <property type="molecule type" value="Genomic_DNA"/>
</dbReference>
<dbReference type="Proteomes" id="UP000886523">
    <property type="component" value="Unassembled WGS sequence"/>
</dbReference>
<dbReference type="SUPFAM" id="SSF57850">
    <property type="entry name" value="RING/U-box"/>
    <property type="match status" value="1"/>
</dbReference>
<feature type="compositionally biased region" description="Polar residues" evidence="10">
    <location>
        <begin position="45"/>
        <end position="54"/>
    </location>
</feature>
<dbReference type="PANTHER" id="PTHR16079:SF4">
    <property type="entry name" value="E3 UBIQUITIN-PROTEIN LIGASE CHFR"/>
    <property type="match status" value="1"/>
</dbReference>
<dbReference type="PROSITE" id="PS00518">
    <property type="entry name" value="ZF_RING_1"/>
    <property type="match status" value="1"/>
</dbReference>
<dbReference type="PROSITE" id="PS50089">
    <property type="entry name" value="ZF_RING_2"/>
    <property type="match status" value="1"/>
</dbReference>
<evidence type="ECO:0000259" key="11">
    <source>
        <dbReference type="PROSITE" id="PS50089"/>
    </source>
</evidence>
<keyword evidence="2" id="KW-0808">Transferase</keyword>
<organism evidence="12 13">
    <name type="scientific">Hydnum rufescens UP504</name>
    <dbReference type="NCBI Taxonomy" id="1448309"/>
    <lineage>
        <taxon>Eukaryota</taxon>
        <taxon>Fungi</taxon>
        <taxon>Dikarya</taxon>
        <taxon>Basidiomycota</taxon>
        <taxon>Agaricomycotina</taxon>
        <taxon>Agaricomycetes</taxon>
        <taxon>Cantharellales</taxon>
        <taxon>Hydnaceae</taxon>
        <taxon>Hydnum</taxon>
    </lineage>
</organism>
<keyword evidence="4 9" id="KW-0863">Zinc-finger</keyword>
<dbReference type="Gene3D" id="3.30.40.10">
    <property type="entry name" value="Zinc/RING finger domain, C3HC4 (zinc finger)"/>
    <property type="match status" value="1"/>
</dbReference>
<comment type="subcellular location">
    <subcellularLocation>
        <location evidence="1">Nucleus</location>
        <location evidence="1">PML body</location>
    </subcellularLocation>
</comment>